<evidence type="ECO:0000256" key="1">
    <source>
        <dbReference type="SAM" id="MobiDB-lite"/>
    </source>
</evidence>
<feature type="region of interest" description="Disordered" evidence="1">
    <location>
        <begin position="131"/>
        <end position="161"/>
    </location>
</feature>
<sequence length="430" mass="46355">MRFTSLTSVAVEARTRSTESDSTLRRTSGCCAASSTRLFSTTSPRLTMFDFVSSIGSSTAARVTFFSLDVVSSSIREYMNSPFSPSSLSTTVRPSFLSTSFSPSSLSTSFSPSSLSTSFSPSFLSTSSSSSFSTSSRMGPPLPHSGGSHRGGEDSREPDMDSQTLLLPPWLCRSLSDALVKISRVFAVKGHLELARSLLSQSCALGEAGYGLLSGRMADILMSMGDVLRRVWRVSDGMNCTDRAFALSFFLSGVEVDTLKWSVGGGKIQATTEAEVGMTKGPLPGAFHRDKLREREGIQETHAMRAANAAKRVATMALKLGKFRLAESASVKAERIASRIRPDRTQLLVAALREGRADIYDAQGRLGDAAIVCASAAELAEKALTSAHPTARKVRKKAETYKMQSSLIPLSSALTQRRYLAMFRPDILNQ</sequence>
<evidence type="ECO:0000313" key="2">
    <source>
        <dbReference type="EMBL" id="CAE0255290.1"/>
    </source>
</evidence>
<dbReference type="EMBL" id="HBIB01027037">
    <property type="protein sequence ID" value="CAE0255290.1"/>
    <property type="molecule type" value="Transcribed_RNA"/>
</dbReference>
<protein>
    <submittedName>
        <fullName evidence="2">Uncharacterized protein</fullName>
    </submittedName>
</protein>
<gene>
    <name evidence="2" type="ORF">PBIL07802_LOCUS17544</name>
</gene>
<dbReference type="AlphaFoldDB" id="A0A7S3G6R3"/>
<name>A0A7S3G6R3_9EUKA</name>
<feature type="compositionally biased region" description="Basic and acidic residues" evidence="1">
    <location>
        <begin position="150"/>
        <end position="159"/>
    </location>
</feature>
<proteinExistence type="predicted"/>
<dbReference type="InterPro" id="IPR011990">
    <property type="entry name" value="TPR-like_helical_dom_sf"/>
</dbReference>
<reference evidence="2" key="1">
    <citation type="submission" date="2021-01" db="EMBL/GenBank/DDBJ databases">
        <authorList>
            <person name="Corre E."/>
            <person name="Pelletier E."/>
            <person name="Niang G."/>
            <person name="Scheremetjew M."/>
            <person name="Finn R."/>
            <person name="Kale V."/>
            <person name="Holt S."/>
            <person name="Cochrane G."/>
            <person name="Meng A."/>
            <person name="Brown T."/>
            <person name="Cohen L."/>
        </authorList>
    </citation>
    <scope>NUCLEOTIDE SEQUENCE</scope>
    <source>
        <strain evidence="2">NIES-2562</strain>
    </source>
</reference>
<dbReference type="Gene3D" id="1.25.40.10">
    <property type="entry name" value="Tetratricopeptide repeat domain"/>
    <property type="match status" value="1"/>
</dbReference>
<accession>A0A7S3G6R3</accession>
<organism evidence="2">
    <name type="scientific">Palpitomonas bilix</name>
    <dbReference type="NCBI Taxonomy" id="652834"/>
    <lineage>
        <taxon>Eukaryota</taxon>
        <taxon>Eukaryota incertae sedis</taxon>
    </lineage>
</organism>